<dbReference type="GO" id="GO:0005524">
    <property type="term" value="F:ATP binding"/>
    <property type="evidence" value="ECO:0007669"/>
    <property type="project" value="UniProtKB-KW"/>
</dbReference>
<dbReference type="CDD" id="cd00814">
    <property type="entry name" value="MetRS_core"/>
    <property type="match status" value="1"/>
</dbReference>
<dbReference type="PRINTS" id="PR01041">
    <property type="entry name" value="TRNASYNTHMET"/>
</dbReference>
<dbReference type="InterPro" id="IPR014758">
    <property type="entry name" value="Met-tRNA_synth"/>
</dbReference>
<evidence type="ECO:0000259" key="10">
    <source>
        <dbReference type="Pfam" id="PF09334"/>
    </source>
</evidence>
<dbReference type="InterPro" id="IPR015413">
    <property type="entry name" value="Methionyl/Leucyl_tRNA_Synth"/>
</dbReference>
<evidence type="ECO:0000256" key="5">
    <source>
        <dbReference type="ARBA" id="ARBA00022917"/>
    </source>
</evidence>
<dbReference type="InterPro" id="IPR014729">
    <property type="entry name" value="Rossmann-like_a/b/a_fold"/>
</dbReference>
<evidence type="ECO:0000256" key="9">
    <source>
        <dbReference type="RuleBase" id="RU363039"/>
    </source>
</evidence>
<evidence type="ECO:0000256" key="1">
    <source>
        <dbReference type="ARBA" id="ARBA00012838"/>
    </source>
</evidence>
<keyword evidence="5 9" id="KW-0648">Protein biosynthesis</keyword>
<dbReference type="Gene3D" id="2.170.220.10">
    <property type="match status" value="1"/>
</dbReference>
<dbReference type="Gene3D" id="3.40.50.620">
    <property type="entry name" value="HUPs"/>
    <property type="match status" value="1"/>
</dbReference>
<evidence type="ECO:0000313" key="14">
    <source>
        <dbReference type="WBParaSite" id="PgB01_g240_t03"/>
    </source>
</evidence>
<organism evidence="12 13">
    <name type="scientific">Parascaris univalens</name>
    <name type="common">Nematode worm</name>
    <dbReference type="NCBI Taxonomy" id="6257"/>
    <lineage>
        <taxon>Eukaryota</taxon>
        <taxon>Metazoa</taxon>
        <taxon>Ecdysozoa</taxon>
        <taxon>Nematoda</taxon>
        <taxon>Chromadorea</taxon>
        <taxon>Rhabditida</taxon>
        <taxon>Spirurina</taxon>
        <taxon>Ascaridomorpha</taxon>
        <taxon>Ascaridoidea</taxon>
        <taxon>Ascarididae</taxon>
        <taxon>Parascaris</taxon>
    </lineage>
</organism>
<sequence length="539" mass="62484">MRRFGVLLQFTRHKHFFITTPIFYANAPPHIGHLYSALIADAAYRWHHLKSSSSNDSLSYSLFSTGTDEHGIKIQKAAQMAGIEPKIFCDNISASFRRLFKKFSIQPTDFIRTSELRHQRVVEDIWLRLNQRGFIKKAKYSGWYSTVDECFYSQQDLEDVYINGAKKKVCKSTRSPVEWIEEDNYVFEVSQFYKPIRRWLLENDVVFPKHYLSLALQYLDFDETLSISRDRRRLKWGIAVPYDHTQTVYVWMDALMNYLTVSGFPNSQQEYWPPTWQVIGKDILKFHAVFWPAFLMAAELPLPRKLFVHAHWLVDGVKMSKSIGNIVDPLIAAETLTVDGLRYFLLRQGKPQDDGNFTMIKAVNVVNAELVNSLGNLLQRACVEKLNPKQIYPSFGDWIMRNEFAELGIPLIENLNNLRVKCAEHFDDIMIYKALEEISAVVRQANAFFQTYEPWRLQQGEQLSTVLYVVYETLRICGILLQPVVPDYTNKLLTRLGVAADKRGLEVAVFGDGSSVRRRLSADQEPIMRRIKLLETPNQ</sequence>
<reference evidence="13 14" key="1">
    <citation type="submission" date="2022-11" db="UniProtKB">
        <authorList>
            <consortium name="WormBaseParasite"/>
        </authorList>
    </citation>
    <scope>IDENTIFICATION</scope>
</reference>
<proteinExistence type="inferred from homology"/>
<dbReference type="SUPFAM" id="SSF52374">
    <property type="entry name" value="Nucleotidylyl transferase"/>
    <property type="match status" value="1"/>
</dbReference>
<comment type="similarity">
    <text evidence="9">Belongs to the class-I aminoacyl-tRNA synthetase family.</text>
</comment>
<keyword evidence="2 9" id="KW-0436">Ligase</keyword>
<evidence type="ECO:0000256" key="7">
    <source>
        <dbReference type="ARBA" id="ARBA00026124"/>
    </source>
</evidence>
<dbReference type="GO" id="GO:0004825">
    <property type="term" value="F:methionine-tRNA ligase activity"/>
    <property type="evidence" value="ECO:0007669"/>
    <property type="project" value="UniProtKB-EC"/>
</dbReference>
<evidence type="ECO:0000259" key="11">
    <source>
        <dbReference type="Pfam" id="PF19303"/>
    </source>
</evidence>
<evidence type="ECO:0000256" key="6">
    <source>
        <dbReference type="ARBA" id="ARBA00023146"/>
    </source>
</evidence>
<feature type="domain" description="Methionyl-tRNA synthetase anticodon-binding" evidence="11">
    <location>
        <begin position="410"/>
        <end position="499"/>
    </location>
</feature>
<dbReference type="Proteomes" id="UP000887569">
    <property type="component" value="Unplaced"/>
</dbReference>
<dbReference type="WBParaSite" id="PgB01_g240_t02">
    <property type="protein sequence ID" value="PgB01_g240_t02"/>
    <property type="gene ID" value="PgB01_g240"/>
</dbReference>
<evidence type="ECO:0000313" key="12">
    <source>
        <dbReference type="Proteomes" id="UP000887569"/>
    </source>
</evidence>
<dbReference type="InterPro" id="IPR041872">
    <property type="entry name" value="Anticodon_Met"/>
</dbReference>
<keyword evidence="4 9" id="KW-0067">ATP-binding</keyword>
<keyword evidence="12" id="KW-1185">Reference proteome</keyword>
<dbReference type="InterPro" id="IPR009080">
    <property type="entry name" value="tRNAsynth_Ia_anticodon-bd"/>
</dbReference>
<evidence type="ECO:0000256" key="8">
    <source>
        <dbReference type="ARBA" id="ARBA00030331"/>
    </source>
</evidence>
<keyword evidence="6 9" id="KW-0030">Aminoacyl-tRNA synthetase</keyword>
<evidence type="ECO:0000256" key="2">
    <source>
        <dbReference type="ARBA" id="ARBA00022598"/>
    </source>
</evidence>
<dbReference type="InterPro" id="IPR023457">
    <property type="entry name" value="Met-tRNA_synth_2"/>
</dbReference>
<evidence type="ECO:0000256" key="3">
    <source>
        <dbReference type="ARBA" id="ARBA00022741"/>
    </source>
</evidence>
<dbReference type="Gene3D" id="1.10.730.10">
    <property type="entry name" value="Isoleucyl-tRNA Synthetase, Domain 1"/>
    <property type="match status" value="1"/>
</dbReference>
<dbReference type="NCBIfam" id="TIGR00398">
    <property type="entry name" value="metG"/>
    <property type="match status" value="1"/>
</dbReference>
<dbReference type="SUPFAM" id="SSF47323">
    <property type="entry name" value="Anticodon-binding domain of a subclass of class I aminoacyl-tRNA synthetases"/>
    <property type="match status" value="1"/>
</dbReference>
<keyword evidence="3 9" id="KW-0547">Nucleotide-binding</keyword>
<dbReference type="AlphaFoldDB" id="A0A914ZEA6"/>
<name>A0A914ZEA6_PARUN</name>
<dbReference type="Pfam" id="PF19303">
    <property type="entry name" value="Anticodon_3"/>
    <property type="match status" value="1"/>
</dbReference>
<accession>A0A914ZEA6</accession>
<dbReference type="Pfam" id="PF09334">
    <property type="entry name" value="tRNA-synt_1g"/>
    <property type="match status" value="1"/>
</dbReference>
<dbReference type="PANTHER" id="PTHR43326:SF1">
    <property type="entry name" value="METHIONINE--TRNA LIGASE, MITOCHONDRIAL"/>
    <property type="match status" value="1"/>
</dbReference>
<dbReference type="EC" id="6.1.1.10" evidence="1"/>
<protein>
    <recommendedName>
        <fullName evidence="7">Methionine--tRNA ligase, mitochondrial</fullName>
        <ecNumber evidence="1">6.1.1.10</ecNumber>
    </recommendedName>
    <alternativeName>
        <fullName evidence="8">Mitochondrial methionyl-tRNA synthetase</fullName>
    </alternativeName>
</protein>
<evidence type="ECO:0000313" key="13">
    <source>
        <dbReference type="WBParaSite" id="PgB01_g240_t02"/>
    </source>
</evidence>
<dbReference type="GO" id="GO:0006431">
    <property type="term" value="P:methionyl-tRNA aminoacylation"/>
    <property type="evidence" value="ECO:0007669"/>
    <property type="project" value="InterPro"/>
</dbReference>
<dbReference type="InterPro" id="IPR033911">
    <property type="entry name" value="MetRS_core"/>
</dbReference>
<dbReference type="PANTHER" id="PTHR43326">
    <property type="entry name" value="METHIONYL-TRNA SYNTHETASE"/>
    <property type="match status" value="1"/>
</dbReference>
<dbReference type="WBParaSite" id="PgB01_g240_t03">
    <property type="protein sequence ID" value="PgB01_g240_t03"/>
    <property type="gene ID" value="PgB01_g240"/>
</dbReference>
<feature type="domain" description="Methionyl/Leucyl tRNA synthetase" evidence="10">
    <location>
        <begin position="17"/>
        <end position="381"/>
    </location>
</feature>
<evidence type="ECO:0000256" key="4">
    <source>
        <dbReference type="ARBA" id="ARBA00022840"/>
    </source>
</evidence>